<name>A0A7L3G0M4_9GRUI</name>
<evidence type="ECO:0000256" key="3">
    <source>
        <dbReference type="ARBA" id="ARBA00009045"/>
    </source>
</evidence>
<dbReference type="InterPro" id="IPR035952">
    <property type="entry name" value="Rhomboid-like_sf"/>
</dbReference>
<dbReference type="GO" id="GO:0006465">
    <property type="term" value="P:signal peptide processing"/>
    <property type="evidence" value="ECO:0007669"/>
    <property type="project" value="TreeGrafter"/>
</dbReference>
<dbReference type="Pfam" id="PF01694">
    <property type="entry name" value="Rhomboid"/>
    <property type="match status" value="1"/>
</dbReference>
<proteinExistence type="inferred from homology"/>
<evidence type="ECO:0000256" key="5">
    <source>
        <dbReference type="ARBA" id="ARBA00022692"/>
    </source>
</evidence>
<keyword evidence="5" id="KW-0812">Transmembrane</keyword>
<dbReference type="GO" id="GO:0004252">
    <property type="term" value="F:serine-type endopeptidase activity"/>
    <property type="evidence" value="ECO:0007669"/>
    <property type="project" value="InterPro"/>
</dbReference>
<evidence type="ECO:0000256" key="1">
    <source>
        <dbReference type="ARBA" id="ARBA00000156"/>
    </source>
</evidence>
<feature type="domain" description="Peptidase S54 rhomboid" evidence="9">
    <location>
        <begin position="92"/>
        <end position="139"/>
    </location>
</feature>
<feature type="non-terminal residue" evidence="10">
    <location>
        <position position="140"/>
    </location>
</feature>
<evidence type="ECO:0000313" key="10">
    <source>
        <dbReference type="EMBL" id="NXT85908.1"/>
    </source>
</evidence>
<dbReference type="SUPFAM" id="SSF144091">
    <property type="entry name" value="Rhomboid-like"/>
    <property type="match status" value="1"/>
</dbReference>
<reference evidence="10 11" key="1">
    <citation type="submission" date="2019-09" db="EMBL/GenBank/DDBJ databases">
        <title>Bird 10,000 Genomes (B10K) Project - Family phase.</title>
        <authorList>
            <person name="Zhang G."/>
        </authorList>
    </citation>
    <scope>NUCLEOTIDE SEQUENCE [LARGE SCALE GENOMIC DNA]</scope>
    <source>
        <strain evidence="10">B10K-DU-011-47</strain>
        <tissue evidence="10">Mixed tissue sample</tissue>
    </source>
</reference>
<keyword evidence="6" id="KW-0378">Hydrolase</keyword>
<feature type="non-terminal residue" evidence="10">
    <location>
        <position position="1"/>
    </location>
</feature>
<dbReference type="PANTHER" id="PTHR43731">
    <property type="entry name" value="RHOMBOID PROTEASE"/>
    <property type="match status" value="1"/>
</dbReference>
<dbReference type="EMBL" id="VZTU01034587">
    <property type="protein sequence ID" value="NXT85908.1"/>
    <property type="molecule type" value="Genomic_DNA"/>
</dbReference>
<dbReference type="Proteomes" id="UP000557426">
    <property type="component" value="Unassembled WGS sequence"/>
</dbReference>
<dbReference type="PANTHER" id="PTHR43731:SF14">
    <property type="entry name" value="PRESENILIN-ASSOCIATED RHOMBOID-LIKE PROTEIN, MITOCHONDRIAL"/>
    <property type="match status" value="1"/>
</dbReference>
<keyword evidence="7" id="KW-1133">Transmembrane helix</keyword>
<dbReference type="Gene3D" id="1.20.1540.10">
    <property type="entry name" value="Rhomboid-like"/>
    <property type="match status" value="1"/>
</dbReference>
<evidence type="ECO:0000256" key="6">
    <source>
        <dbReference type="ARBA" id="ARBA00022801"/>
    </source>
</evidence>
<evidence type="ECO:0000256" key="8">
    <source>
        <dbReference type="ARBA" id="ARBA00023136"/>
    </source>
</evidence>
<evidence type="ECO:0000256" key="4">
    <source>
        <dbReference type="ARBA" id="ARBA00013039"/>
    </source>
</evidence>
<keyword evidence="11" id="KW-1185">Reference proteome</keyword>
<dbReference type="InterPro" id="IPR050925">
    <property type="entry name" value="Rhomboid_protease_S54"/>
</dbReference>
<comment type="similarity">
    <text evidence="3">Belongs to the peptidase S54 family.</text>
</comment>
<accession>A0A7L3G0M4</accession>
<comment type="caution">
    <text evidence="10">The sequence shown here is derived from an EMBL/GenBank/DDBJ whole genome shotgun (WGS) entry which is preliminary data.</text>
</comment>
<dbReference type="EC" id="3.4.21.105" evidence="4"/>
<sequence length="140" mass="15616">FTDSALGSTTICQHESLKSWVQTYLEGARTDWLDKAQDFRKQVSSWGNNVTEGQRTVMGINAANVFVFCLWRMPGMQAGHGFRTCVLLCCCRTFSHFSLFHIAANTYVFVEFSSSIASVLGYKQFIAVYLSAGVISIFVS</sequence>
<keyword evidence="8" id="KW-0472">Membrane</keyword>
<evidence type="ECO:0000256" key="2">
    <source>
        <dbReference type="ARBA" id="ARBA00004141"/>
    </source>
</evidence>
<protein>
    <recommendedName>
        <fullName evidence="4">rhomboid protease</fullName>
        <ecNumber evidence="4">3.4.21.105</ecNumber>
    </recommendedName>
</protein>
<dbReference type="GO" id="GO:0016020">
    <property type="term" value="C:membrane"/>
    <property type="evidence" value="ECO:0007669"/>
    <property type="project" value="UniProtKB-SubCell"/>
</dbReference>
<dbReference type="InterPro" id="IPR022764">
    <property type="entry name" value="Peptidase_S54_rhomboid_dom"/>
</dbReference>
<comment type="subcellular location">
    <subcellularLocation>
        <location evidence="2">Membrane</location>
        <topology evidence="2">Multi-pass membrane protein</topology>
    </subcellularLocation>
</comment>
<comment type="catalytic activity">
    <reaction evidence="1">
        <text>Cleaves type-1 transmembrane domains using a catalytic dyad composed of serine and histidine that are contributed by different transmembrane domains.</text>
        <dbReference type="EC" id="3.4.21.105"/>
    </reaction>
</comment>
<dbReference type="AlphaFoldDB" id="A0A7L3G0M4"/>
<gene>
    <name evidence="10" type="primary">Parl_1</name>
    <name evidence="10" type="ORF">ZAPATR_R09637</name>
</gene>
<evidence type="ECO:0000313" key="11">
    <source>
        <dbReference type="Proteomes" id="UP000557426"/>
    </source>
</evidence>
<evidence type="ECO:0000259" key="9">
    <source>
        <dbReference type="Pfam" id="PF01694"/>
    </source>
</evidence>
<organism evidence="10 11">
    <name type="scientific">Zapornia atra</name>
    <name type="common">Henderson crake</name>
    <dbReference type="NCBI Taxonomy" id="2585822"/>
    <lineage>
        <taxon>Eukaryota</taxon>
        <taxon>Metazoa</taxon>
        <taxon>Chordata</taxon>
        <taxon>Craniata</taxon>
        <taxon>Vertebrata</taxon>
        <taxon>Euteleostomi</taxon>
        <taxon>Archelosauria</taxon>
        <taxon>Archosauria</taxon>
        <taxon>Dinosauria</taxon>
        <taxon>Saurischia</taxon>
        <taxon>Theropoda</taxon>
        <taxon>Coelurosauria</taxon>
        <taxon>Aves</taxon>
        <taxon>Neognathae</taxon>
        <taxon>Neoaves</taxon>
        <taxon>Gruiformes</taxon>
        <taxon>Rallidae</taxon>
        <taxon>Zapornia</taxon>
    </lineage>
</organism>
<evidence type="ECO:0000256" key="7">
    <source>
        <dbReference type="ARBA" id="ARBA00022989"/>
    </source>
</evidence>